<feature type="region of interest" description="Disordered" evidence="1">
    <location>
        <begin position="202"/>
        <end position="224"/>
    </location>
</feature>
<gene>
    <name evidence="2" type="ORF">PDE_00958</name>
</gene>
<evidence type="ECO:0000313" key="2">
    <source>
        <dbReference type="EMBL" id="EPS26022.1"/>
    </source>
</evidence>
<evidence type="ECO:0000313" key="3">
    <source>
        <dbReference type="Proteomes" id="UP000019376"/>
    </source>
</evidence>
<proteinExistence type="predicted"/>
<evidence type="ECO:0000256" key="1">
    <source>
        <dbReference type="SAM" id="MobiDB-lite"/>
    </source>
</evidence>
<name>S8AVX0_PENO1</name>
<feature type="region of interest" description="Disordered" evidence="1">
    <location>
        <begin position="1"/>
        <end position="45"/>
    </location>
</feature>
<accession>S8AVX0</accession>
<feature type="region of interest" description="Disordered" evidence="1">
    <location>
        <begin position="85"/>
        <end position="104"/>
    </location>
</feature>
<feature type="region of interest" description="Disordered" evidence="1">
    <location>
        <begin position="114"/>
        <end position="143"/>
    </location>
</feature>
<organism evidence="2 3">
    <name type="scientific">Penicillium oxalicum (strain 114-2 / CGMCC 5302)</name>
    <name type="common">Penicillium decumbens</name>
    <dbReference type="NCBI Taxonomy" id="933388"/>
    <lineage>
        <taxon>Eukaryota</taxon>
        <taxon>Fungi</taxon>
        <taxon>Dikarya</taxon>
        <taxon>Ascomycota</taxon>
        <taxon>Pezizomycotina</taxon>
        <taxon>Eurotiomycetes</taxon>
        <taxon>Eurotiomycetidae</taxon>
        <taxon>Eurotiales</taxon>
        <taxon>Aspergillaceae</taxon>
        <taxon>Penicillium</taxon>
    </lineage>
</organism>
<sequence>MGVDGFLPDPEEKRKENKENRESPPKAKSMEKPMETMESKSRPRRHVWSVDRLGADLFGNSSEIHRPGRHVMSCIGYVKKFHRRAHERPQESRLDPSGDQWTPTTDNFRIGQWPENLATKPNSTWHLQDPTLSRGPRPPRPAQQSVGRFLVVNASDFGQALPSTTAQLFNRLEEDFPHLTKSRVKGPAPYKIHRHRIKCVNRPTRPSEYPKSFPVHRATKPCKE</sequence>
<keyword evidence="3" id="KW-1185">Reference proteome</keyword>
<reference evidence="2 3" key="1">
    <citation type="journal article" date="2013" name="PLoS ONE">
        <title>Genomic and secretomic analyses reveal unique features of the lignocellulolytic enzyme system of Penicillium decumbens.</title>
        <authorList>
            <person name="Liu G."/>
            <person name="Zhang L."/>
            <person name="Wei X."/>
            <person name="Zou G."/>
            <person name="Qin Y."/>
            <person name="Ma L."/>
            <person name="Li J."/>
            <person name="Zheng H."/>
            <person name="Wang S."/>
            <person name="Wang C."/>
            <person name="Xun L."/>
            <person name="Zhao G.-P."/>
            <person name="Zhou Z."/>
            <person name="Qu Y."/>
        </authorList>
    </citation>
    <scope>NUCLEOTIDE SEQUENCE [LARGE SCALE GENOMIC DNA]</scope>
    <source>
        <strain evidence="3">114-2 / CGMCC 5302</strain>
    </source>
</reference>
<feature type="compositionally biased region" description="Basic and acidic residues" evidence="1">
    <location>
        <begin position="87"/>
        <end position="96"/>
    </location>
</feature>
<feature type="compositionally biased region" description="Basic and acidic residues" evidence="1">
    <location>
        <begin position="10"/>
        <end position="41"/>
    </location>
</feature>
<dbReference type="Proteomes" id="UP000019376">
    <property type="component" value="Unassembled WGS sequence"/>
</dbReference>
<dbReference type="EMBL" id="KB644408">
    <property type="protein sequence ID" value="EPS26022.1"/>
    <property type="molecule type" value="Genomic_DNA"/>
</dbReference>
<dbReference type="AlphaFoldDB" id="S8AVX0"/>
<dbReference type="HOGENOM" id="CLU_1235397_0_0_1"/>
<protein>
    <submittedName>
        <fullName evidence="2">Uncharacterized protein</fullName>
    </submittedName>
</protein>